<name>A0ABV8L2K7_9NOCA</name>
<sequence length="257" mass="28346">MTAVLEFSPVEFAAMYEALKEEGLPAPLSYRGAPLSYSESQFVKREAWQAVRRRGGAELEQLIEALTRPDIRVIARGVDGREPENPQRALRVLAVRKGDDAFVVRQQPGPTMLDSAGFTVTRHDALSLGGAVAAALRPAEAGRRRDFELVDTSAPDLDFSFSRSLVHDTGEEIPGAGFLAEPEDLTGTIEIEQGWSRFGPRGILRLYLVWRDVVDDGRYVIVPGSPARVVPADRRRLESLINAQIAEVVRAIRDDRA</sequence>
<protein>
    <submittedName>
        <fullName evidence="5">ESX secretion-associated protein EspG</fullName>
    </submittedName>
</protein>
<evidence type="ECO:0000313" key="5">
    <source>
        <dbReference type="EMBL" id="MFC4124731.1"/>
    </source>
</evidence>
<organism evidence="5 6">
    <name type="scientific">Nocardia rhizosphaerae</name>
    <dbReference type="NCBI Taxonomy" id="1691571"/>
    <lineage>
        <taxon>Bacteria</taxon>
        <taxon>Bacillati</taxon>
        <taxon>Actinomycetota</taxon>
        <taxon>Actinomycetes</taxon>
        <taxon>Mycobacteriales</taxon>
        <taxon>Nocardiaceae</taxon>
        <taxon>Nocardia</taxon>
    </lineage>
</organism>
<gene>
    <name evidence="5" type="ORF">ACFOW8_07320</name>
</gene>
<proteinExistence type="inferred from homology"/>
<dbReference type="RefSeq" id="WP_378547297.1">
    <property type="nucleotide sequence ID" value="NZ_JBHSBA010000003.1"/>
</dbReference>
<comment type="subcellular location">
    <subcellularLocation>
        <location evidence="1">Cytoplasm</location>
    </subcellularLocation>
</comment>
<dbReference type="InterPro" id="IPR025734">
    <property type="entry name" value="EspG"/>
</dbReference>
<comment type="similarity">
    <text evidence="2">Belongs to the EspG family.</text>
</comment>
<dbReference type="EMBL" id="JBHSBA010000003">
    <property type="protein sequence ID" value="MFC4124731.1"/>
    <property type="molecule type" value="Genomic_DNA"/>
</dbReference>
<keyword evidence="6" id="KW-1185">Reference proteome</keyword>
<evidence type="ECO:0000256" key="1">
    <source>
        <dbReference type="ARBA" id="ARBA00004496"/>
    </source>
</evidence>
<reference evidence="6" key="1">
    <citation type="journal article" date="2019" name="Int. J. Syst. Evol. Microbiol.">
        <title>The Global Catalogue of Microorganisms (GCM) 10K type strain sequencing project: providing services to taxonomists for standard genome sequencing and annotation.</title>
        <authorList>
            <consortium name="The Broad Institute Genomics Platform"/>
            <consortium name="The Broad Institute Genome Sequencing Center for Infectious Disease"/>
            <person name="Wu L."/>
            <person name="Ma J."/>
        </authorList>
    </citation>
    <scope>NUCLEOTIDE SEQUENCE [LARGE SCALE GENOMIC DNA]</scope>
    <source>
        <strain evidence="6">CGMCC 4.7204</strain>
    </source>
</reference>
<evidence type="ECO:0000256" key="3">
    <source>
        <dbReference type="ARBA" id="ARBA00022490"/>
    </source>
</evidence>
<keyword evidence="4" id="KW-0143">Chaperone</keyword>
<keyword evidence="3" id="KW-0963">Cytoplasm</keyword>
<accession>A0ABV8L2K7</accession>
<evidence type="ECO:0000313" key="6">
    <source>
        <dbReference type="Proteomes" id="UP001595767"/>
    </source>
</evidence>
<dbReference type="Pfam" id="PF14011">
    <property type="entry name" value="ESX-1_EspG"/>
    <property type="match status" value="1"/>
</dbReference>
<dbReference type="Proteomes" id="UP001595767">
    <property type="component" value="Unassembled WGS sequence"/>
</dbReference>
<comment type="caution">
    <text evidence="5">The sequence shown here is derived from an EMBL/GenBank/DDBJ whole genome shotgun (WGS) entry which is preliminary data.</text>
</comment>
<evidence type="ECO:0000256" key="2">
    <source>
        <dbReference type="ARBA" id="ARBA00006411"/>
    </source>
</evidence>
<evidence type="ECO:0000256" key="4">
    <source>
        <dbReference type="ARBA" id="ARBA00023186"/>
    </source>
</evidence>